<dbReference type="STRING" id="82805.SAMN04487998_0807"/>
<dbReference type="Pfam" id="PF13682">
    <property type="entry name" value="CZB"/>
    <property type="match status" value="1"/>
</dbReference>
<dbReference type="Proteomes" id="UP000198697">
    <property type="component" value="Unassembled WGS sequence"/>
</dbReference>
<dbReference type="InterPro" id="IPR025991">
    <property type="entry name" value="Chemoreceptor_zinc-bind_dom"/>
</dbReference>
<evidence type="ECO:0000313" key="3">
    <source>
        <dbReference type="Proteomes" id="UP000198697"/>
    </source>
</evidence>
<keyword evidence="3" id="KW-1185">Reference proteome</keyword>
<accession>A0A1I0ASC5</accession>
<evidence type="ECO:0000313" key="2">
    <source>
        <dbReference type="EMBL" id="SES96663.1"/>
    </source>
</evidence>
<gene>
    <name evidence="2" type="ORF">SAMN04487998_0807</name>
</gene>
<dbReference type="AlphaFoldDB" id="A0A1I0ASC5"/>
<dbReference type="Gene3D" id="1.20.120.30">
    <property type="entry name" value="Aspartate receptor, ligand-binding domain"/>
    <property type="match status" value="1"/>
</dbReference>
<protein>
    <submittedName>
        <fullName evidence="2">Chemoreceptor zinc-binding domain-containing protein</fullName>
    </submittedName>
</protein>
<evidence type="ECO:0000259" key="1">
    <source>
        <dbReference type="Pfam" id="PF13682"/>
    </source>
</evidence>
<reference evidence="3" key="1">
    <citation type="submission" date="2016-10" db="EMBL/GenBank/DDBJ databases">
        <authorList>
            <person name="Varghese N."/>
            <person name="Submissions S."/>
        </authorList>
    </citation>
    <scope>NUCLEOTIDE SEQUENCE [LARGE SCALE GENOMIC DNA]</scope>
    <source>
        <strain evidence="3">DSM 15310</strain>
    </source>
</reference>
<feature type="domain" description="Chemoreceptor zinc-binding" evidence="1">
    <location>
        <begin position="39"/>
        <end position="103"/>
    </location>
</feature>
<dbReference type="EMBL" id="FOHS01000001">
    <property type="protein sequence ID" value="SES96663.1"/>
    <property type="molecule type" value="Genomic_DNA"/>
</dbReference>
<keyword evidence="2" id="KW-0675">Receptor</keyword>
<organism evidence="2 3">
    <name type="scientific">Hymenobacter actinosclerus</name>
    <dbReference type="NCBI Taxonomy" id="82805"/>
    <lineage>
        <taxon>Bacteria</taxon>
        <taxon>Pseudomonadati</taxon>
        <taxon>Bacteroidota</taxon>
        <taxon>Cytophagia</taxon>
        <taxon>Cytophagales</taxon>
        <taxon>Hymenobacteraceae</taxon>
        <taxon>Hymenobacter</taxon>
    </lineage>
</organism>
<proteinExistence type="predicted"/>
<name>A0A1I0ASC5_9BACT</name>
<sequence>MAQAGPGCGCIAPAICPLPASFFMTDDLKQEFDAARIRHLLFKSKLRSFLYGSDTAQGPIRDPEQCAMGHWITERALPAYGHLPETHELDRLHRLIHTEGGRLMDLHLAGQSDAATSGLGHINKLADDIVALLTTIEARLRAK</sequence>